<feature type="domain" description="XdhC Rossmann" evidence="2">
    <location>
        <begin position="172"/>
        <end position="315"/>
    </location>
</feature>
<reference evidence="3 4" key="1">
    <citation type="submission" date="2019-03" db="EMBL/GenBank/DDBJ databases">
        <title>Genomic Encyclopedia of Archaeal and Bacterial Type Strains, Phase II (KMG-II): from individual species to whole genera.</title>
        <authorList>
            <person name="Goeker M."/>
        </authorList>
    </citation>
    <scope>NUCLEOTIDE SEQUENCE [LARGE SCALE GENOMIC DNA]</scope>
    <source>
        <strain evidence="3 4">DSM 18435</strain>
    </source>
</reference>
<keyword evidence="4" id="KW-1185">Reference proteome</keyword>
<evidence type="ECO:0000259" key="1">
    <source>
        <dbReference type="Pfam" id="PF02625"/>
    </source>
</evidence>
<evidence type="ECO:0000313" key="3">
    <source>
        <dbReference type="EMBL" id="TDQ31394.1"/>
    </source>
</evidence>
<evidence type="ECO:0000313" key="4">
    <source>
        <dbReference type="Proteomes" id="UP000295468"/>
    </source>
</evidence>
<dbReference type="InterPro" id="IPR003777">
    <property type="entry name" value="XdhC_CoxI"/>
</dbReference>
<dbReference type="Pfam" id="PF02625">
    <property type="entry name" value="XdhC_CoxI"/>
    <property type="match status" value="1"/>
</dbReference>
<comment type="caution">
    <text evidence="3">The sequence shown here is derived from an EMBL/GenBank/DDBJ whole genome shotgun (WGS) entry which is preliminary data.</text>
</comment>
<dbReference type="Proteomes" id="UP000295468">
    <property type="component" value="Unassembled WGS sequence"/>
</dbReference>
<dbReference type="RefSeq" id="WP_133644223.1">
    <property type="nucleotide sequence ID" value="NZ_SNYI01000002.1"/>
</dbReference>
<dbReference type="EMBL" id="SNYI01000002">
    <property type="protein sequence ID" value="TDQ31394.1"/>
    <property type="molecule type" value="Genomic_DNA"/>
</dbReference>
<gene>
    <name evidence="3" type="ORF">CLV82_2102</name>
</gene>
<proteinExistence type="predicted"/>
<feature type="domain" description="XdhC- CoxI" evidence="1">
    <location>
        <begin position="16"/>
        <end position="82"/>
    </location>
</feature>
<dbReference type="PANTHER" id="PTHR30388">
    <property type="entry name" value="ALDEHYDE OXIDOREDUCTASE MOLYBDENUM COFACTOR ASSEMBLY PROTEIN"/>
    <property type="match status" value="1"/>
</dbReference>
<dbReference type="PANTHER" id="PTHR30388:SF6">
    <property type="entry name" value="XANTHINE DEHYDROGENASE SUBUNIT A-RELATED"/>
    <property type="match status" value="1"/>
</dbReference>
<dbReference type="Pfam" id="PF13478">
    <property type="entry name" value="XdhC_C"/>
    <property type="match status" value="1"/>
</dbReference>
<accession>A0A4R6TKE9</accession>
<dbReference type="InterPro" id="IPR027051">
    <property type="entry name" value="XdhC_Rossmann_dom"/>
</dbReference>
<dbReference type="InterPro" id="IPR052698">
    <property type="entry name" value="MoCofactor_Util/Proc"/>
</dbReference>
<organism evidence="3 4">
    <name type="scientific">Zeaxanthinibacter enoshimensis</name>
    <dbReference type="NCBI Taxonomy" id="392009"/>
    <lineage>
        <taxon>Bacteria</taxon>
        <taxon>Pseudomonadati</taxon>
        <taxon>Bacteroidota</taxon>
        <taxon>Flavobacteriia</taxon>
        <taxon>Flavobacteriales</taxon>
        <taxon>Flavobacteriaceae</taxon>
        <taxon>Zeaxanthinibacter</taxon>
    </lineage>
</organism>
<protein>
    <submittedName>
        <fullName evidence="3">Xanthine/CO dehydrogenase XdhC/CoxF family maturation factor</fullName>
    </submittedName>
</protein>
<dbReference type="Gene3D" id="3.40.50.720">
    <property type="entry name" value="NAD(P)-binding Rossmann-like Domain"/>
    <property type="match status" value="1"/>
</dbReference>
<sequence length="336" mass="37352">MLHELKQIVLEYEKARKTGKKTVLATVVNLEGSSYRRPGVRMLLSEDGTMTGAVSGGCVEKEIWRQAQQLFKSAVPLMMTYDGRYRLGCEGILYILLEPFDPGEAFIRKFRQHLQQRKPLKIDCSYESGEGISTTSGTVVDFGDQQLPLRKGYKVVPGGHRFSQELPPCFRLLIIGGEHDAVELSRFAASTGWEVFVVVNPMEEKSISDFPGTEQLIPAIPEELDVSAVDSRTAVVLMTHSFVKDLQYLIALRNCQTAYFGLLGPSSRREKLLGALIEHEPDVADHFMDHLRGPAGLNIGAETPQEIAVSILAEILAVVRQQQPIPLKDKKGSIHH</sequence>
<name>A0A4R6TKE9_9FLAO</name>
<evidence type="ECO:0000259" key="2">
    <source>
        <dbReference type="Pfam" id="PF13478"/>
    </source>
</evidence>
<dbReference type="AlphaFoldDB" id="A0A4R6TKE9"/>
<dbReference type="OrthoDB" id="9773039at2"/>